<evidence type="ECO:0000313" key="2">
    <source>
        <dbReference type="EMBL" id="OBX34877.1"/>
    </source>
</evidence>
<evidence type="ECO:0000256" key="1">
    <source>
        <dbReference type="SAM" id="Phobius"/>
    </source>
</evidence>
<proteinExistence type="predicted"/>
<sequence>MGTHKELRRAKIKKVWYKFISSLAFVPLLLIVLNSLLLVESHGKLHGLSGYFGLFPGIRPPLVMSAGNVLAGLLMIVLVFITVMAVARYNHYKRLEGHIKSGIDSAEAKYFERQREKEQDR</sequence>
<feature type="transmembrane region" description="Helical" evidence="1">
    <location>
        <begin position="62"/>
        <end position="87"/>
    </location>
</feature>
<keyword evidence="1" id="KW-0812">Transmembrane</keyword>
<protein>
    <submittedName>
        <fullName evidence="2">Uncharacterized protein</fullName>
    </submittedName>
</protein>
<keyword evidence="1" id="KW-0472">Membrane</keyword>
<dbReference type="AlphaFoldDB" id="A0A1B8NXZ5"/>
<keyword evidence="1" id="KW-1133">Transmembrane helix</keyword>
<feature type="transmembrane region" description="Helical" evidence="1">
    <location>
        <begin position="15"/>
        <end position="39"/>
    </location>
</feature>
<dbReference type="Proteomes" id="UP000092504">
    <property type="component" value="Unassembled WGS sequence"/>
</dbReference>
<organism evidence="2 3">
    <name type="scientific">Halomonas elongata</name>
    <dbReference type="NCBI Taxonomy" id="2746"/>
    <lineage>
        <taxon>Bacteria</taxon>
        <taxon>Pseudomonadati</taxon>
        <taxon>Pseudomonadota</taxon>
        <taxon>Gammaproteobacteria</taxon>
        <taxon>Oceanospirillales</taxon>
        <taxon>Halomonadaceae</taxon>
        <taxon>Halomonas</taxon>
    </lineage>
</organism>
<name>A0A1B8NXZ5_HALEL</name>
<reference evidence="2 3" key="1">
    <citation type="submission" date="2016-06" db="EMBL/GenBank/DDBJ databases">
        <title>Genome sequence of halotolerant plant growth promoting strain of Halomonas elongata HEK1 isolated from salterns of Rann of Kutch, Gujarat, India.</title>
        <authorList>
            <person name="Gaba S."/>
            <person name="Singh R.N."/>
            <person name="Abrol S."/>
            <person name="Kaushik R."/>
            <person name="Saxena A.K."/>
        </authorList>
    </citation>
    <scope>NUCLEOTIDE SEQUENCE [LARGE SCALE GENOMIC DNA]</scope>
    <source>
        <strain evidence="2 3">HEK1</strain>
    </source>
</reference>
<evidence type="ECO:0000313" key="3">
    <source>
        <dbReference type="Proteomes" id="UP000092504"/>
    </source>
</evidence>
<dbReference type="EMBL" id="MAJD01000002">
    <property type="protein sequence ID" value="OBX34877.1"/>
    <property type="molecule type" value="Genomic_DNA"/>
</dbReference>
<comment type="caution">
    <text evidence="2">The sequence shown here is derived from an EMBL/GenBank/DDBJ whole genome shotgun (WGS) entry which is preliminary data.</text>
</comment>
<gene>
    <name evidence="2" type="ORF">A8U91_03940</name>
</gene>
<accession>A0A1B8NXZ5</accession>